<gene>
    <name evidence="1" type="ORF">Tco_0877880</name>
</gene>
<evidence type="ECO:0000313" key="1">
    <source>
        <dbReference type="EMBL" id="GJT19174.1"/>
    </source>
</evidence>
<evidence type="ECO:0000313" key="2">
    <source>
        <dbReference type="Proteomes" id="UP001151760"/>
    </source>
</evidence>
<evidence type="ECO:0008006" key="3">
    <source>
        <dbReference type="Google" id="ProtNLM"/>
    </source>
</evidence>
<reference evidence="1" key="2">
    <citation type="submission" date="2022-01" db="EMBL/GenBank/DDBJ databases">
        <authorList>
            <person name="Yamashiro T."/>
            <person name="Shiraishi A."/>
            <person name="Satake H."/>
            <person name="Nakayama K."/>
        </authorList>
    </citation>
    <scope>NUCLEOTIDE SEQUENCE</scope>
</reference>
<organism evidence="1 2">
    <name type="scientific">Tanacetum coccineum</name>
    <dbReference type="NCBI Taxonomy" id="301880"/>
    <lineage>
        <taxon>Eukaryota</taxon>
        <taxon>Viridiplantae</taxon>
        <taxon>Streptophyta</taxon>
        <taxon>Embryophyta</taxon>
        <taxon>Tracheophyta</taxon>
        <taxon>Spermatophyta</taxon>
        <taxon>Magnoliopsida</taxon>
        <taxon>eudicotyledons</taxon>
        <taxon>Gunneridae</taxon>
        <taxon>Pentapetalae</taxon>
        <taxon>asterids</taxon>
        <taxon>campanulids</taxon>
        <taxon>Asterales</taxon>
        <taxon>Asteraceae</taxon>
        <taxon>Asteroideae</taxon>
        <taxon>Anthemideae</taxon>
        <taxon>Anthemidinae</taxon>
        <taxon>Tanacetum</taxon>
    </lineage>
</organism>
<protein>
    <recommendedName>
        <fullName evidence="3">DUF4283 domain-containing protein</fullName>
    </recommendedName>
</protein>
<reference evidence="1" key="1">
    <citation type="journal article" date="2022" name="Int. J. Mol. Sci.">
        <title>Draft Genome of Tanacetum Coccineum: Genomic Comparison of Closely Related Tanacetum-Family Plants.</title>
        <authorList>
            <person name="Yamashiro T."/>
            <person name="Shiraishi A."/>
            <person name="Nakayama K."/>
            <person name="Satake H."/>
        </authorList>
    </citation>
    <scope>NUCLEOTIDE SEQUENCE</scope>
</reference>
<accession>A0ABQ5BY57</accession>
<dbReference type="EMBL" id="BQNB010013696">
    <property type="protein sequence ID" value="GJT19174.1"/>
    <property type="molecule type" value="Genomic_DNA"/>
</dbReference>
<sequence>MGVQSRFSQCSKEDQINQISKYVFVTNFPDHVRARDLWQVINPRNSKGNFYNASYSSKSSGAFALILKGDAQKHSPPDQSKPVLVLDESCIKESGFSKSLMGQVKEVSTIPNLYIVLLKEGFDSVNITYLGGLWVLFEFKALNTMEKFHNHVGIGSWFSTIKSACNSFIFDDRIVWVSIEGLPINSWTTNTFSKVASKWGDLVV</sequence>
<proteinExistence type="predicted"/>
<name>A0ABQ5BY57_9ASTR</name>
<comment type="caution">
    <text evidence="1">The sequence shown here is derived from an EMBL/GenBank/DDBJ whole genome shotgun (WGS) entry which is preliminary data.</text>
</comment>
<keyword evidence="2" id="KW-1185">Reference proteome</keyword>
<dbReference type="Proteomes" id="UP001151760">
    <property type="component" value="Unassembled WGS sequence"/>
</dbReference>